<evidence type="ECO:0000259" key="1">
    <source>
        <dbReference type="Pfam" id="PF12652"/>
    </source>
</evidence>
<name>A0A1G5KQ13_9FIRM</name>
<evidence type="ECO:0000313" key="3">
    <source>
        <dbReference type="Proteomes" id="UP000198636"/>
    </source>
</evidence>
<keyword evidence="3" id="KW-1185">Reference proteome</keyword>
<reference evidence="2 3" key="1">
    <citation type="submission" date="2016-10" db="EMBL/GenBank/DDBJ databases">
        <authorList>
            <person name="de Groot N.N."/>
        </authorList>
    </citation>
    <scope>NUCLEOTIDE SEQUENCE [LARGE SCALE GENOMIC DNA]</scope>
    <source>
        <strain evidence="2 3">DSM 18978</strain>
    </source>
</reference>
<dbReference type="OrthoDB" id="9804099at2"/>
<dbReference type="Proteomes" id="UP000198636">
    <property type="component" value="Unassembled WGS sequence"/>
</dbReference>
<gene>
    <name evidence="2" type="ORF">SAMN03080606_03647</name>
</gene>
<dbReference type="RefSeq" id="WP_091546447.1">
    <property type="nucleotide sequence ID" value="NZ_FMUS01000029.1"/>
</dbReference>
<organism evidence="2 3">
    <name type="scientific">Alkaliphilus peptidifermentans DSM 18978</name>
    <dbReference type="NCBI Taxonomy" id="1120976"/>
    <lineage>
        <taxon>Bacteria</taxon>
        <taxon>Bacillati</taxon>
        <taxon>Bacillota</taxon>
        <taxon>Clostridia</taxon>
        <taxon>Peptostreptococcales</taxon>
        <taxon>Natronincolaceae</taxon>
        <taxon>Alkaliphilus</taxon>
    </lineage>
</organism>
<feature type="domain" description="Protein CotJB" evidence="1">
    <location>
        <begin position="6"/>
        <end position="81"/>
    </location>
</feature>
<dbReference type="EMBL" id="FMUS01000029">
    <property type="protein sequence ID" value="SCZ02291.1"/>
    <property type="molecule type" value="Genomic_DNA"/>
</dbReference>
<evidence type="ECO:0000313" key="2">
    <source>
        <dbReference type="EMBL" id="SCZ02291.1"/>
    </source>
</evidence>
<keyword evidence="2" id="KW-0946">Virion</keyword>
<dbReference type="Pfam" id="PF12652">
    <property type="entry name" value="CotJB"/>
    <property type="match status" value="1"/>
</dbReference>
<dbReference type="STRING" id="1120976.SAMN03080606_03647"/>
<dbReference type="PIRSF" id="PIRSF010606">
    <property type="entry name" value="Spore_coat_CotJB"/>
    <property type="match status" value="1"/>
</dbReference>
<protein>
    <submittedName>
        <fullName evidence="2">Spore coat protein JB</fullName>
    </submittedName>
</protein>
<accession>A0A1G5KQ13</accession>
<proteinExistence type="predicted"/>
<sequence>MHERAALLHQIQQAEFAALELQLYLDTHMYDQKALMEFNHYSKVLSTLKQEFEMKYGPLLSFGFSPSQYPWRWLESPWPWEEQY</sequence>
<dbReference type="InterPro" id="IPR016571">
    <property type="entry name" value="Spore_coat_assembly_CotJB"/>
</dbReference>
<keyword evidence="2" id="KW-0167">Capsid protein</keyword>
<dbReference type="InterPro" id="IPR024207">
    <property type="entry name" value="CotJB_dom"/>
</dbReference>
<dbReference type="AlphaFoldDB" id="A0A1G5KQ13"/>